<accession>A0A9N6WQ11</accession>
<dbReference type="SUPFAM" id="SSF55811">
    <property type="entry name" value="Nudix"/>
    <property type="match status" value="1"/>
</dbReference>
<proteinExistence type="predicted"/>
<dbReference type="CDD" id="cd03676">
    <property type="entry name" value="NUDIX_Tnr3_like"/>
    <property type="match status" value="1"/>
</dbReference>
<dbReference type="InterPro" id="IPR031804">
    <property type="entry name" value="DUF4743"/>
</dbReference>
<evidence type="ECO:0000259" key="1">
    <source>
        <dbReference type="PROSITE" id="PS51462"/>
    </source>
</evidence>
<dbReference type="GO" id="GO:0044715">
    <property type="term" value="F:8-oxo-dGDP phosphatase activity"/>
    <property type="evidence" value="ECO:0007669"/>
    <property type="project" value="UniProtKB-ARBA"/>
</dbReference>
<name>A0A9N6WQ11_9CRUS</name>
<dbReference type="InterPro" id="IPR015797">
    <property type="entry name" value="NUDIX_hydrolase-like_dom_sf"/>
</dbReference>
<dbReference type="EMBL" id="OC985870">
    <property type="protein sequence ID" value="CAG4642525.1"/>
    <property type="molecule type" value="Genomic_DNA"/>
</dbReference>
<dbReference type="Pfam" id="PF15916">
    <property type="entry name" value="DUF4743"/>
    <property type="match status" value="1"/>
</dbReference>
<dbReference type="FunFam" id="3.90.79.10:FF:000019">
    <property type="entry name" value="Thiamin pyrophosphokinase, putative"/>
    <property type="match status" value="1"/>
</dbReference>
<sequence length="384" mass="43491">MMIESCGEPQLTETSQQQQKLKTTESVSSYQSANNTQFNFGNHSSSSNCFPKVTFSSVGSFLNRPAHLGNFEQPAVPASRHEMSRFMKIARQFNCFYFNGDLQFCRPFFIGGKQVGLMRPNVVEVARSHPEVFCVDTVSGTVSIHPQLVTYEERSAKIHSILSKWRDESLFHTLKGWRDECYEVKAGYADPPLLKMERSATCLFGIRQYGVSINGYTKHAKLGFCLWMQQRSRTKQTWPGKWDNIVSGGLSVGHSVFETALKEADEEASIPPQLLTSMKAAGSVSFYFESERGLFPNTEFVYDLELPSDFVPNNADGEVDSFELVPIEEVKNRIVTTDYKTTSCPVALDFLIRHNFINSNNEPHLPELVELLHIPLHIIYNQSR</sequence>
<dbReference type="Pfam" id="PF00293">
    <property type="entry name" value="NUDIX"/>
    <property type="match status" value="1"/>
</dbReference>
<reference evidence="2" key="1">
    <citation type="submission" date="2021-04" db="EMBL/GenBank/DDBJ databases">
        <authorList>
            <person name="Cornetti L."/>
        </authorList>
    </citation>
    <scope>NUCLEOTIDE SEQUENCE</scope>
</reference>
<dbReference type="InterPro" id="IPR000086">
    <property type="entry name" value="NUDIX_hydrolase_dom"/>
</dbReference>
<dbReference type="PANTHER" id="PTHR13622:SF8">
    <property type="entry name" value="THIAMIN PYROPHOSPHOKINASE 1"/>
    <property type="match status" value="1"/>
</dbReference>
<dbReference type="PANTHER" id="PTHR13622">
    <property type="entry name" value="THIAMIN PYROPHOSPHOKINASE"/>
    <property type="match status" value="1"/>
</dbReference>
<dbReference type="Gene3D" id="3.90.79.10">
    <property type="entry name" value="Nucleoside Triphosphate Pyrophosphohydrolase"/>
    <property type="match status" value="1"/>
</dbReference>
<gene>
    <name evidence="2" type="primary">EOG090X06MA</name>
</gene>
<dbReference type="AlphaFoldDB" id="A0A9N6WQ11"/>
<dbReference type="PROSITE" id="PS51462">
    <property type="entry name" value="NUDIX"/>
    <property type="match status" value="1"/>
</dbReference>
<feature type="domain" description="Nudix hydrolase" evidence="1">
    <location>
        <begin position="206"/>
        <end position="352"/>
    </location>
</feature>
<organism evidence="2">
    <name type="scientific">Evadne anonyx</name>
    <dbReference type="NCBI Taxonomy" id="141404"/>
    <lineage>
        <taxon>Eukaryota</taxon>
        <taxon>Metazoa</taxon>
        <taxon>Ecdysozoa</taxon>
        <taxon>Arthropoda</taxon>
        <taxon>Crustacea</taxon>
        <taxon>Branchiopoda</taxon>
        <taxon>Diplostraca</taxon>
        <taxon>Cladocera</taxon>
        <taxon>Onychopoda</taxon>
        <taxon>Podonidae</taxon>
        <taxon>Evadne</taxon>
    </lineage>
</organism>
<evidence type="ECO:0000313" key="2">
    <source>
        <dbReference type="EMBL" id="CAG4642525.1"/>
    </source>
</evidence>
<protein>
    <submittedName>
        <fullName evidence="2">EOG090X06MA</fullName>
    </submittedName>
</protein>